<organism evidence="5 7">
    <name type="scientific">[Eubacterium] siraeum</name>
    <dbReference type="NCBI Taxonomy" id="39492"/>
    <lineage>
        <taxon>Bacteria</taxon>
        <taxon>Bacillati</taxon>
        <taxon>Bacillota</taxon>
        <taxon>Clostridia</taxon>
        <taxon>Eubacteriales</taxon>
        <taxon>Oscillospiraceae</taxon>
        <taxon>Oscillospiraceae incertae sedis</taxon>
    </lineage>
</organism>
<dbReference type="InterPro" id="IPR035895">
    <property type="entry name" value="HPr-like_sf"/>
</dbReference>
<proteinExistence type="predicted"/>
<dbReference type="PRINTS" id="PR00107">
    <property type="entry name" value="PHOSPHOCPHPR"/>
</dbReference>
<dbReference type="AlphaFoldDB" id="A0A174ZMR0"/>
<reference evidence="6" key="2">
    <citation type="submission" date="2023-01" db="EMBL/GenBank/DDBJ databases">
        <title>Human gut microbiome strain richness.</title>
        <authorList>
            <person name="Chen-Liaw A."/>
        </authorList>
    </citation>
    <scope>NUCLEOTIDE SEQUENCE</scope>
    <source>
        <strain evidence="6">1001283st1_G1_1001283B150217_161031</strain>
    </source>
</reference>
<evidence type="ECO:0000256" key="1">
    <source>
        <dbReference type="ARBA" id="ARBA00003681"/>
    </source>
</evidence>
<dbReference type="SUPFAM" id="SSF55594">
    <property type="entry name" value="HPr-like"/>
    <property type="match status" value="1"/>
</dbReference>
<dbReference type="EMBL" id="CZBY01000005">
    <property type="protein sequence ID" value="CUQ84540.1"/>
    <property type="molecule type" value="Genomic_DNA"/>
</dbReference>
<dbReference type="CDD" id="cd00367">
    <property type="entry name" value="PTS-HPr_like"/>
    <property type="match status" value="1"/>
</dbReference>
<dbReference type="PROSITE" id="PS51350">
    <property type="entry name" value="PTS_HPR_DOM"/>
    <property type="match status" value="1"/>
</dbReference>
<dbReference type="Proteomes" id="UP000095662">
    <property type="component" value="Unassembled WGS sequence"/>
</dbReference>
<keyword evidence="5" id="KW-0808">Transferase</keyword>
<dbReference type="Proteomes" id="UP001210809">
    <property type="component" value="Unassembled WGS sequence"/>
</dbReference>
<dbReference type="EMBL" id="JAQLXW010000007">
    <property type="protein sequence ID" value="MDB8003750.1"/>
    <property type="molecule type" value="Genomic_DNA"/>
</dbReference>
<sequence length="88" mass="9170">MVTKTVTVVNEQGLHMRPAGQLAAEMKKFPGCTITIASGDKTAKATAVMQIMAAGLKKGSIVEITADGDNEQAALDKAVELFESGFGE</sequence>
<gene>
    <name evidence="5" type="primary">ptsH</name>
    <name evidence="5" type="ORF">ERS852540_00928</name>
    <name evidence="6" type="ORF">PNE09_06680</name>
</gene>
<evidence type="ECO:0000313" key="6">
    <source>
        <dbReference type="EMBL" id="MDB8003750.1"/>
    </source>
</evidence>
<feature type="domain" description="HPr" evidence="4">
    <location>
        <begin position="1"/>
        <end position="88"/>
    </location>
</feature>
<evidence type="ECO:0000313" key="7">
    <source>
        <dbReference type="Proteomes" id="UP000095662"/>
    </source>
</evidence>
<keyword evidence="3" id="KW-0813">Transport</keyword>
<dbReference type="InterPro" id="IPR050399">
    <property type="entry name" value="HPr"/>
</dbReference>
<dbReference type="STRING" id="39492.ERS852540_00928"/>
<name>A0A174ZMR0_9FIRM</name>
<protein>
    <recommendedName>
        <fullName evidence="2">Phosphocarrier protein HPr</fullName>
    </recommendedName>
</protein>
<reference evidence="5 7" key="1">
    <citation type="submission" date="2015-09" db="EMBL/GenBank/DDBJ databases">
        <authorList>
            <consortium name="Pathogen Informatics"/>
        </authorList>
    </citation>
    <scope>NUCLEOTIDE SEQUENCE [LARGE SCALE GENOMIC DNA]</scope>
    <source>
        <strain evidence="5 7">2789STDY5834928</strain>
    </source>
</reference>
<evidence type="ECO:0000313" key="5">
    <source>
        <dbReference type="EMBL" id="CUQ84540.1"/>
    </source>
</evidence>
<dbReference type="PANTHER" id="PTHR33705:SF1">
    <property type="entry name" value="PHOSPHOCARRIER PROTEIN HPR"/>
    <property type="match status" value="1"/>
</dbReference>
<dbReference type="InterPro" id="IPR000032">
    <property type="entry name" value="HPr-like"/>
</dbReference>
<dbReference type="PANTHER" id="PTHR33705">
    <property type="entry name" value="PHOSPHOCARRIER PROTEIN HPR"/>
    <property type="match status" value="1"/>
</dbReference>
<dbReference type="NCBIfam" id="TIGR01003">
    <property type="entry name" value="PTS_HPr_family"/>
    <property type="match status" value="1"/>
</dbReference>
<comment type="function">
    <text evidence="1">General (non sugar-specific) component of the phosphoenolpyruvate-dependent sugar phosphotransferase system (sugar PTS). This major carbohydrate active-transport system catalyzes the phosphorylation of incoming sugar substrates concomitantly with their translocation across the cell membrane. The phosphoryl group from phosphoenolpyruvate (PEP) is transferred to the phosphoryl carrier protein HPr by enzyme I. Phospho-HPr then transfers it to the PTS EIIA domain.</text>
</comment>
<accession>A0A174ZMR0</accession>
<evidence type="ECO:0000256" key="2">
    <source>
        <dbReference type="ARBA" id="ARBA00020422"/>
    </source>
</evidence>
<dbReference type="Pfam" id="PF00381">
    <property type="entry name" value="PTS-HPr"/>
    <property type="match status" value="1"/>
</dbReference>
<evidence type="ECO:0000256" key="3">
    <source>
        <dbReference type="ARBA" id="ARBA00022597"/>
    </source>
</evidence>
<dbReference type="OrthoDB" id="9809047at2"/>
<dbReference type="GO" id="GO:0016740">
    <property type="term" value="F:transferase activity"/>
    <property type="evidence" value="ECO:0007669"/>
    <property type="project" value="UniProtKB-KW"/>
</dbReference>
<keyword evidence="3" id="KW-0762">Sugar transport</keyword>
<dbReference type="Gene3D" id="3.30.1340.10">
    <property type="entry name" value="HPr-like"/>
    <property type="match status" value="1"/>
</dbReference>
<evidence type="ECO:0000259" key="4">
    <source>
        <dbReference type="PROSITE" id="PS51350"/>
    </source>
</evidence>